<protein>
    <submittedName>
        <fullName evidence="2">Uncharacterized protein</fullName>
    </submittedName>
</protein>
<proteinExistence type="predicted"/>
<reference evidence="2" key="1">
    <citation type="journal article" date="2022" name="bioRxiv">
        <title>Sequencing and chromosome-scale assembly of the giantPleurodeles waltlgenome.</title>
        <authorList>
            <person name="Brown T."/>
            <person name="Elewa A."/>
            <person name="Iarovenko S."/>
            <person name="Subramanian E."/>
            <person name="Araus A.J."/>
            <person name="Petzold A."/>
            <person name="Susuki M."/>
            <person name="Suzuki K.-i.T."/>
            <person name="Hayashi T."/>
            <person name="Toyoda A."/>
            <person name="Oliveira C."/>
            <person name="Osipova E."/>
            <person name="Leigh N.D."/>
            <person name="Simon A."/>
            <person name="Yun M.H."/>
        </authorList>
    </citation>
    <scope>NUCLEOTIDE SEQUENCE</scope>
    <source>
        <strain evidence="2">20211129_DDA</strain>
        <tissue evidence="2">Liver</tissue>
    </source>
</reference>
<evidence type="ECO:0000256" key="1">
    <source>
        <dbReference type="SAM" id="MobiDB-lite"/>
    </source>
</evidence>
<sequence length="74" mass="8247">MWPGRAHDRTWKKCAAPCYKRCAPPPFRRESPYKPRCPVGPCRGLDGVLAAREEPKAASPPALDQTQHSHPEAL</sequence>
<accession>A0AAV7KX77</accession>
<dbReference type="AlphaFoldDB" id="A0AAV7KX77"/>
<gene>
    <name evidence="2" type="ORF">NDU88_003521</name>
</gene>
<dbReference type="Proteomes" id="UP001066276">
    <property type="component" value="Chromosome 12"/>
</dbReference>
<comment type="caution">
    <text evidence="2">The sequence shown here is derived from an EMBL/GenBank/DDBJ whole genome shotgun (WGS) entry which is preliminary data.</text>
</comment>
<evidence type="ECO:0000313" key="2">
    <source>
        <dbReference type="EMBL" id="KAJ1083362.1"/>
    </source>
</evidence>
<evidence type="ECO:0000313" key="3">
    <source>
        <dbReference type="Proteomes" id="UP001066276"/>
    </source>
</evidence>
<keyword evidence="3" id="KW-1185">Reference proteome</keyword>
<dbReference type="EMBL" id="JANPWB010000016">
    <property type="protein sequence ID" value="KAJ1083362.1"/>
    <property type="molecule type" value="Genomic_DNA"/>
</dbReference>
<organism evidence="2 3">
    <name type="scientific">Pleurodeles waltl</name>
    <name type="common">Iberian ribbed newt</name>
    <dbReference type="NCBI Taxonomy" id="8319"/>
    <lineage>
        <taxon>Eukaryota</taxon>
        <taxon>Metazoa</taxon>
        <taxon>Chordata</taxon>
        <taxon>Craniata</taxon>
        <taxon>Vertebrata</taxon>
        <taxon>Euteleostomi</taxon>
        <taxon>Amphibia</taxon>
        <taxon>Batrachia</taxon>
        <taxon>Caudata</taxon>
        <taxon>Salamandroidea</taxon>
        <taxon>Salamandridae</taxon>
        <taxon>Pleurodelinae</taxon>
        <taxon>Pleurodeles</taxon>
    </lineage>
</organism>
<name>A0AAV7KX77_PLEWA</name>
<feature type="region of interest" description="Disordered" evidence="1">
    <location>
        <begin position="50"/>
        <end position="74"/>
    </location>
</feature>